<reference evidence="1" key="1">
    <citation type="journal article" date="2014" name="Int. J. Syst. Evol. Microbiol.">
        <title>Complete genome sequence of Corynebacterium casei LMG S-19264T (=DSM 44701T), isolated from a smear-ripened cheese.</title>
        <authorList>
            <consortium name="US DOE Joint Genome Institute (JGI-PGF)"/>
            <person name="Walter F."/>
            <person name="Albersmeier A."/>
            <person name="Kalinowski J."/>
            <person name="Ruckert C."/>
        </authorList>
    </citation>
    <scope>NUCLEOTIDE SEQUENCE</scope>
    <source>
        <strain evidence="1">JCM 31311</strain>
    </source>
</reference>
<dbReference type="AlphaFoldDB" id="A0A918F8M7"/>
<dbReference type="Proteomes" id="UP000603865">
    <property type="component" value="Unassembled WGS sequence"/>
</dbReference>
<proteinExistence type="predicted"/>
<name>A0A918F8M7_9DEIO</name>
<dbReference type="Gene3D" id="3.20.20.150">
    <property type="entry name" value="Divalent-metal-dependent TIM barrel enzymes"/>
    <property type="match status" value="1"/>
</dbReference>
<dbReference type="InterPro" id="IPR036237">
    <property type="entry name" value="Xyl_isomerase-like_sf"/>
</dbReference>
<evidence type="ECO:0008006" key="3">
    <source>
        <dbReference type="Google" id="ProtNLM"/>
    </source>
</evidence>
<keyword evidence="2" id="KW-1185">Reference proteome</keyword>
<organism evidence="1 2">
    <name type="scientific">Deinococcus ruber</name>
    <dbReference type="NCBI Taxonomy" id="1848197"/>
    <lineage>
        <taxon>Bacteria</taxon>
        <taxon>Thermotogati</taxon>
        <taxon>Deinococcota</taxon>
        <taxon>Deinococci</taxon>
        <taxon>Deinococcales</taxon>
        <taxon>Deinococcaceae</taxon>
        <taxon>Deinococcus</taxon>
    </lineage>
</organism>
<gene>
    <name evidence="1" type="ORF">GCM10008957_34970</name>
</gene>
<reference evidence="1" key="2">
    <citation type="submission" date="2020-09" db="EMBL/GenBank/DDBJ databases">
        <authorList>
            <person name="Sun Q."/>
            <person name="Ohkuma M."/>
        </authorList>
    </citation>
    <scope>NUCLEOTIDE SEQUENCE</scope>
    <source>
        <strain evidence="1">JCM 31311</strain>
    </source>
</reference>
<comment type="caution">
    <text evidence="1">The sequence shown here is derived from an EMBL/GenBank/DDBJ whole genome shotgun (WGS) entry which is preliminary data.</text>
</comment>
<dbReference type="SUPFAM" id="SSF51658">
    <property type="entry name" value="Xylose isomerase-like"/>
    <property type="match status" value="1"/>
</dbReference>
<evidence type="ECO:0000313" key="1">
    <source>
        <dbReference type="EMBL" id="GGR19468.1"/>
    </source>
</evidence>
<protein>
    <recommendedName>
        <fullName evidence="3">Xylose isomerase</fullName>
    </recommendedName>
</protein>
<dbReference type="EMBL" id="BMQL01000023">
    <property type="protein sequence ID" value="GGR19468.1"/>
    <property type="molecule type" value="Genomic_DNA"/>
</dbReference>
<evidence type="ECO:0000313" key="2">
    <source>
        <dbReference type="Proteomes" id="UP000603865"/>
    </source>
</evidence>
<sequence>MEQAAEQFRQQGYAGLENHFGDAQTRRHARSVLAATGMLNVAMVFTQPHPVAGHTVQAHLDSLAQGLAEALDTEPVCVNVHAGYDAWDEADTLRFFEGASRLGARLSIPVGFETHRGRSLNTPWRTLMVLDHFPDVRLTLDLSHWVLVCERLPDDQQTALQAAAQACVHLHARVGSEQAPQLNDPRAPEHARLVAWFEAQWRRVWQAQQARGDAVSTLTPEFGPPDYQPTLPYTGAVISDLADVCNWMRDRLADRFARAGASAAADIYTVG</sequence>
<accession>A0A918F8M7</accession>